<name>A0A0F9JBM9_9ZZZZ</name>
<dbReference type="EMBL" id="LAZR01010385">
    <property type="protein sequence ID" value="KKM67219.1"/>
    <property type="molecule type" value="Genomic_DNA"/>
</dbReference>
<sequence>MHREVRQLIEELVNSPDAVVCKYYAILKIVKYLVEEPSTELTEALLYNDDKKIIEEIWKPWT</sequence>
<dbReference type="AlphaFoldDB" id="A0A0F9JBM9"/>
<organism evidence="1">
    <name type="scientific">marine sediment metagenome</name>
    <dbReference type="NCBI Taxonomy" id="412755"/>
    <lineage>
        <taxon>unclassified sequences</taxon>
        <taxon>metagenomes</taxon>
        <taxon>ecological metagenomes</taxon>
    </lineage>
</organism>
<accession>A0A0F9JBM9</accession>
<reference evidence="1" key="1">
    <citation type="journal article" date="2015" name="Nature">
        <title>Complex archaea that bridge the gap between prokaryotes and eukaryotes.</title>
        <authorList>
            <person name="Spang A."/>
            <person name="Saw J.H."/>
            <person name="Jorgensen S.L."/>
            <person name="Zaremba-Niedzwiedzka K."/>
            <person name="Martijn J."/>
            <person name="Lind A.E."/>
            <person name="van Eijk R."/>
            <person name="Schleper C."/>
            <person name="Guy L."/>
            <person name="Ettema T.J."/>
        </authorList>
    </citation>
    <scope>NUCLEOTIDE SEQUENCE</scope>
</reference>
<comment type="caution">
    <text evidence="1">The sequence shown here is derived from an EMBL/GenBank/DDBJ whole genome shotgun (WGS) entry which is preliminary data.</text>
</comment>
<proteinExistence type="predicted"/>
<evidence type="ECO:0000313" key="1">
    <source>
        <dbReference type="EMBL" id="KKM67219.1"/>
    </source>
</evidence>
<protein>
    <submittedName>
        <fullName evidence="1">Uncharacterized protein</fullName>
    </submittedName>
</protein>
<gene>
    <name evidence="1" type="ORF">LCGC14_1473350</name>
</gene>